<dbReference type="AlphaFoldDB" id="K0YN17"/>
<sequence length="99" mass="11820">MFSRFLESEHQARKDAVDQMVLDTHSRCIRNREALQHVDRCGCFYCLAIFDPQEIEEWIEDEGGDTALCPRCEIDSVLPESDEYPLTKDFLRRMYDHWF</sequence>
<protein>
    <recommendedName>
        <fullName evidence="3">Cytoplasmic protein</fullName>
    </recommendedName>
</protein>
<dbReference type="HOGENOM" id="CLU_169035_0_0_11"/>
<dbReference type="EMBL" id="ADMD01000001">
    <property type="protein sequence ID" value="EJZ84753.1"/>
    <property type="molecule type" value="Genomic_DNA"/>
</dbReference>
<reference evidence="1 2" key="1">
    <citation type="submission" date="2012-08" db="EMBL/GenBank/DDBJ databases">
        <title>The Genome Sequence of Slackia piriformis YIT 12062.</title>
        <authorList>
            <consortium name="The Broad Institute Genome Sequencing Platform"/>
            <person name="Earl A."/>
            <person name="Ward D."/>
            <person name="Feldgarden M."/>
            <person name="Gevers D."/>
            <person name="Morotomi M."/>
            <person name="Walker B."/>
            <person name="Young S.K."/>
            <person name="Zeng Q."/>
            <person name="Gargeya S."/>
            <person name="Fitzgerald M."/>
            <person name="Haas B."/>
            <person name="Abouelleil A."/>
            <person name="Alvarado L."/>
            <person name="Arachchi H.M."/>
            <person name="Berlin A.M."/>
            <person name="Chapman S.B."/>
            <person name="Goldberg J."/>
            <person name="Griggs A."/>
            <person name="Gujja S."/>
            <person name="Hansen M."/>
            <person name="Howarth C."/>
            <person name="Imamovic A."/>
            <person name="Larimer J."/>
            <person name="McCowen C."/>
            <person name="Montmayeur A."/>
            <person name="Murphy C."/>
            <person name="Neiman D."/>
            <person name="Pearson M."/>
            <person name="Priest M."/>
            <person name="Roberts A."/>
            <person name="Saif S."/>
            <person name="Shea T."/>
            <person name="Sisk P."/>
            <person name="Sykes S."/>
            <person name="Wortman J."/>
            <person name="Nusbaum C."/>
            <person name="Birren B."/>
        </authorList>
    </citation>
    <scope>NUCLEOTIDE SEQUENCE [LARGE SCALE GENOMIC DNA]</scope>
    <source>
        <strain evidence="1 2">YIT 12062</strain>
    </source>
</reference>
<evidence type="ECO:0000313" key="2">
    <source>
        <dbReference type="Proteomes" id="UP000006069"/>
    </source>
</evidence>
<dbReference type="RefSeq" id="WP_009138593.1">
    <property type="nucleotide sequence ID" value="NZ_JH815198.1"/>
</dbReference>
<comment type="caution">
    <text evidence="1">The sequence shown here is derived from an EMBL/GenBank/DDBJ whole genome shotgun (WGS) entry which is preliminary data.</text>
</comment>
<proteinExistence type="predicted"/>
<dbReference type="PATRIC" id="fig|742818.3.peg.395"/>
<keyword evidence="2" id="KW-1185">Reference proteome</keyword>
<evidence type="ECO:0008006" key="3">
    <source>
        <dbReference type="Google" id="ProtNLM"/>
    </source>
</evidence>
<dbReference type="Proteomes" id="UP000006069">
    <property type="component" value="Unassembled WGS sequence"/>
</dbReference>
<accession>K0YN17</accession>
<name>K0YN17_9ACTN</name>
<organism evidence="1 2">
    <name type="scientific">Slackia piriformis YIT 12062</name>
    <dbReference type="NCBI Taxonomy" id="742818"/>
    <lineage>
        <taxon>Bacteria</taxon>
        <taxon>Bacillati</taxon>
        <taxon>Actinomycetota</taxon>
        <taxon>Coriobacteriia</taxon>
        <taxon>Eggerthellales</taxon>
        <taxon>Eggerthellaceae</taxon>
        <taxon>Slackia</taxon>
    </lineage>
</organism>
<evidence type="ECO:0000313" key="1">
    <source>
        <dbReference type="EMBL" id="EJZ84753.1"/>
    </source>
</evidence>
<dbReference type="InParanoid" id="K0YN17"/>
<gene>
    <name evidence="1" type="ORF">HMPREF9451_00357</name>
</gene>
<dbReference type="eggNOG" id="ENOG5032Y5V">
    <property type="taxonomic scope" value="Bacteria"/>
</dbReference>